<keyword evidence="3" id="KW-0813">Transport</keyword>
<evidence type="ECO:0000313" key="9">
    <source>
        <dbReference type="EMBL" id="KPP62144.1"/>
    </source>
</evidence>
<evidence type="ECO:0000256" key="4">
    <source>
        <dbReference type="ARBA" id="ARBA00023054"/>
    </source>
</evidence>
<evidence type="ECO:0000256" key="2">
    <source>
        <dbReference type="ARBA" id="ARBA00009063"/>
    </source>
</evidence>
<feature type="compositionally biased region" description="Acidic residues" evidence="7">
    <location>
        <begin position="33"/>
        <end position="43"/>
    </location>
</feature>
<dbReference type="PROSITE" id="PS50192">
    <property type="entry name" value="T_SNARE"/>
    <property type="match status" value="1"/>
</dbReference>
<dbReference type="SUPFAM" id="SSF47661">
    <property type="entry name" value="t-snare proteins"/>
    <property type="match status" value="1"/>
</dbReference>
<dbReference type="SMART" id="SM00397">
    <property type="entry name" value="t_SNARE"/>
    <property type="match status" value="1"/>
</dbReference>
<protein>
    <submittedName>
        <fullName evidence="9">Syntaxin-19-like</fullName>
    </submittedName>
</protein>
<sequence length="304" mass="36001">MKDRLEELRRKVQDAHEEHNDNPFTQMGMQKEDGEEEEEGDDTFEVPQAVIFEDEPALENFLNEAQHLREAINSLEAEVKRFSQQQKSLVAAMRRFSVIKKESSITQDIKRQAESIHKRLDALSKQVKQTEEDRGPVGAAARIQHAQHATLFHRFQQVMRQYNDSLVTKQDKCKDFIVRQLEVSGREVTDEEVNDMLEQGRWEIFNENVMHEAKITRTQLSEIEQRHKELVHLESNMRDLRDLFLELYLQVEAQGVHIENIQTQVEKTQDFVEITRERFKKAARYKKKNPFKKMFLCCFQPCRK</sequence>
<dbReference type="AlphaFoldDB" id="A0A0P7U4P5"/>
<gene>
    <name evidence="9" type="ORF">Z043_119684</name>
</gene>
<dbReference type="GO" id="GO:0031201">
    <property type="term" value="C:SNARE complex"/>
    <property type="evidence" value="ECO:0007669"/>
    <property type="project" value="TreeGrafter"/>
</dbReference>
<feature type="domain" description="T-SNARE coiled-coil homology" evidence="8">
    <location>
        <begin position="220"/>
        <end position="282"/>
    </location>
</feature>
<dbReference type="KEGG" id="sfm:108920572"/>
<dbReference type="Pfam" id="PF00804">
    <property type="entry name" value="Syntaxin"/>
    <property type="match status" value="1"/>
</dbReference>
<name>A0A0P7U4P5_SCLFO</name>
<dbReference type="InterPro" id="IPR010989">
    <property type="entry name" value="SNARE"/>
</dbReference>
<feature type="coiled-coil region" evidence="6">
    <location>
        <begin position="58"/>
        <end position="133"/>
    </location>
</feature>
<dbReference type="GO" id="GO:0048787">
    <property type="term" value="C:presynaptic active zone membrane"/>
    <property type="evidence" value="ECO:0007669"/>
    <property type="project" value="TreeGrafter"/>
</dbReference>
<feature type="region of interest" description="Disordered" evidence="7">
    <location>
        <begin position="1"/>
        <end position="43"/>
    </location>
</feature>
<dbReference type="SMART" id="SM00503">
    <property type="entry name" value="SynN"/>
    <property type="match status" value="1"/>
</dbReference>
<evidence type="ECO:0000259" key="8">
    <source>
        <dbReference type="PROSITE" id="PS50192"/>
    </source>
</evidence>
<evidence type="ECO:0000256" key="6">
    <source>
        <dbReference type="SAM" id="Coils"/>
    </source>
</evidence>
<dbReference type="OrthoDB" id="10255013at2759"/>
<dbReference type="PANTHER" id="PTHR19957">
    <property type="entry name" value="SYNTAXIN"/>
    <property type="match status" value="1"/>
</dbReference>
<dbReference type="GO" id="GO:0005484">
    <property type="term" value="F:SNAP receptor activity"/>
    <property type="evidence" value="ECO:0007669"/>
    <property type="project" value="TreeGrafter"/>
</dbReference>
<comment type="caution">
    <text evidence="9">The sequence shown here is derived from an EMBL/GenBank/DDBJ whole genome shotgun (WGS) entry which is preliminary data.</text>
</comment>
<accession>A0A0P7U4P5</accession>
<dbReference type="CDD" id="cd00179">
    <property type="entry name" value="SynN"/>
    <property type="match status" value="1"/>
</dbReference>
<evidence type="ECO:0000256" key="7">
    <source>
        <dbReference type="SAM" id="MobiDB-lite"/>
    </source>
</evidence>
<dbReference type="Proteomes" id="UP000034805">
    <property type="component" value="Unassembled WGS sequence"/>
</dbReference>
<reference evidence="9 10" key="1">
    <citation type="submission" date="2015-08" db="EMBL/GenBank/DDBJ databases">
        <title>The genome of the Asian arowana (Scleropages formosus).</title>
        <authorList>
            <person name="Tan M.H."/>
            <person name="Gan H.M."/>
            <person name="Croft L.J."/>
            <person name="Austin C.M."/>
        </authorList>
    </citation>
    <scope>NUCLEOTIDE SEQUENCE [LARGE SCALE GENOMIC DNA]</scope>
    <source>
        <strain evidence="9">Aro1</strain>
    </source>
</reference>
<keyword evidence="4 6" id="KW-0175">Coiled coil</keyword>
<dbReference type="Gene3D" id="1.20.5.110">
    <property type="match status" value="1"/>
</dbReference>
<dbReference type="InterPro" id="IPR006011">
    <property type="entry name" value="Syntaxin_N"/>
</dbReference>
<comment type="subcellular location">
    <subcellularLocation>
        <location evidence="1">Endomembrane system</location>
        <topology evidence="1">Peripheral membrane protein</topology>
    </subcellularLocation>
</comment>
<dbReference type="GO" id="GO:0048278">
    <property type="term" value="P:vesicle docking"/>
    <property type="evidence" value="ECO:0007669"/>
    <property type="project" value="TreeGrafter"/>
</dbReference>
<proteinExistence type="inferred from homology"/>
<dbReference type="Gene3D" id="1.20.58.70">
    <property type="match status" value="1"/>
</dbReference>
<dbReference type="GO" id="GO:0000149">
    <property type="term" value="F:SNARE binding"/>
    <property type="evidence" value="ECO:0007669"/>
    <property type="project" value="TreeGrafter"/>
</dbReference>
<organism evidence="9 10">
    <name type="scientific">Scleropages formosus</name>
    <name type="common">Asian bonytongue</name>
    <name type="synonym">Osteoglossum formosum</name>
    <dbReference type="NCBI Taxonomy" id="113540"/>
    <lineage>
        <taxon>Eukaryota</taxon>
        <taxon>Metazoa</taxon>
        <taxon>Chordata</taxon>
        <taxon>Craniata</taxon>
        <taxon>Vertebrata</taxon>
        <taxon>Euteleostomi</taxon>
        <taxon>Actinopterygii</taxon>
        <taxon>Neopterygii</taxon>
        <taxon>Teleostei</taxon>
        <taxon>Osteoglossocephala</taxon>
        <taxon>Osteoglossomorpha</taxon>
        <taxon>Osteoglossiformes</taxon>
        <taxon>Osteoglossidae</taxon>
        <taxon>Scleropages</taxon>
    </lineage>
</organism>
<evidence type="ECO:0000256" key="5">
    <source>
        <dbReference type="ARBA" id="ARBA00023136"/>
    </source>
</evidence>
<dbReference type="EMBL" id="JARO02008942">
    <property type="protein sequence ID" value="KPP62144.1"/>
    <property type="molecule type" value="Genomic_DNA"/>
</dbReference>
<dbReference type="GO" id="GO:0031629">
    <property type="term" value="P:synaptic vesicle fusion to presynaptic active zone membrane"/>
    <property type="evidence" value="ECO:0007669"/>
    <property type="project" value="TreeGrafter"/>
</dbReference>
<keyword evidence="5" id="KW-0472">Membrane</keyword>
<dbReference type="FunFam" id="1.20.5.110:FF:000022">
    <property type="entry name" value="Syntaxin 19"/>
    <property type="match status" value="1"/>
</dbReference>
<dbReference type="InterPro" id="IPR045242">
    <property type="entry name" value="Syntaxin"/>
</dbReference>
<evidence type="ECO:0000313" key="10">
    <source>
        <dbReference type="Proteomes" id="UP000034805"/>
    </source>
</evidence>
<dbReference type="GO" id="GO:0006886">
    <property type="term" value="P:intracellular protein transport"/>
    <property type="evidence" value="ECO:0007669"/>
    <property type="project" value="TreeGrafter"/>
</dbReference>
<dbReference type="InterPro" id="IPR000727">
    <property type="entry name" value="T_SNARE_dom"/>
</dbReference>
<dbReference type="PANTHER" id="PTHR19957:SF29">
    <property type="entry name" value="SYNTAXIN-19"/>
    <property type="match status" value="1"/>
</dbReference>
<feature type="compositionally biased region" description="Basic and acidic residues" evidence="7">
    <location>
        <begin position="1"/>
        <end position="21"/>
    </location>
</feature>
<evidence type="ECO:0000256" key="1">
    <source>
        <dbReference type="ARBA" id="ARBA00004184"/>
    </source>
</evidence>
<comment type="similarity">
    <text evidence="2">Belongs to the syntaxin family.</text>
</comment>
<evidence type="ECO:0000256" key="3">
    <source>
        <dbReference type="ARBA" id="ARBA00022448"/>
    </source>
</evidence>
<dbReference type="STRING" id="113540.ENSSFOP00015008489"/>
<dbReference type="GO" id="GO:0008021">
    <property type="term" value="C:synaptic vesicle"/>
    <property type="evidence" value="ECO:0007669"/>
    <property type="project" value="TreeGrafter"/>
</dbReference>